<feature type="domain" description="Orotidine 5'-phosphate decarboxylase" evidence="2">
    <location>
        <begin position="6"/>
        <end position="207"/>
    </location>
</feature>
<accession>A0AB38NXH0</accession>
<evidence type="ECO:0000259" key="2">
    <source>
        <dbReference type="SMART" id="SM00934"/>
    </source>
</evidence>
<dbReference type="SMART" id="SM00934">
    <property type="entry name" value="OMPdecase"/>
    <property type="match status" value="1"/>
</dbReference>
<dbReference type="Pfam" id="PF00215">
    <property type="entry name" value="OMPdecase"/>
    <property type="match status" value="1"/>
</dbReference>
<dbReference type="AlphaFoldDB" id="A0AB38NXH0"/>
<sequence length="214" mass="22987">MEMAMKIQLALDLLDRDHALDVVRKAGPYVDIIEVGTSLLKLCGIQITGDIRAICPDKPLFLDMKIIDGPEREASLMSKCSPENYSMLAVASDTAVKKVLAIANENNATVVFDLQSVINPVQRAKELKALGATQLCVHKNADCGDNPEEAFREFLDVREVTGLPVSLAGGINLNTLPIIKKQLNPAVAIVGGAILNAPDCREAAIAFQKIAHSS</sequence>
<reference evidence="3 4" key="1">
    <citation type="journal article" date="2019" name="Sci. Rep.">
        <title>Differences in resource use lead to coexistence of seed-transmitted microbial populations.</title>
        <authorList>
            <person name="Torres-Cortes G."/>
            <person name="Garcia B.J."/>
            <person name="Compant S."/>
            <person name="Rezki S."/>
            <person name="Jones P."/>
            <person name="Preveaux A."/>
            <person name="Briand M."/>
            <person name="Roulet A."/>
            <person name="Bouchez O."/>
            <person name="Jacobson D."/>
            <person name="Barret M."/>
        </authorList>
    </citation>
    <scope>NUCLEOTIDE SEQUENCE [LARGE SCALE GENOMIC DNA]</scope>
    <source>
        <strain evidence="3 4">CFBP13530</strain>
    </source>
</reference>
<proteinExistence type="predicted"/>
<dbReference type="InterPro" id="IPR011060">
    <property type="entry name" value="RibuloseP-bd_barrel"/>
</dbReference>
<evidence type="ECO:0000256" key="1">
    <source>
        <dbReference type="ARBA" id="ARBA00023239"/>
    </source>
</evidence>
<evidence type="ECO:0000313" key="4">
    <source>
        <dbReference type="Proteomes" id="UP000306327"/>
    </source>
</evidence>
<dbReference type="PANTHER" id="PTHR35039:SF3">
    <property type="entry name" value="3-KETO-L-GULONATE-6-PHOSPHATE DECARBOXYLASE SGBH-RELATED"/>
    <property type="match status" value="1"/>
</dbReference>
<dbReference type="InterPro" id="IPR001754">
    <property type="entry name" value="OMPdeCOase_dom"/>
</dbReference>
<dbReference type="EMBL" id="QGAL01000017">
    <property type="protein sequence ID" value="TKK12441.1"/>
    <property type="molecule type" value="Genomic_DNA"/>
</dbReference>
<dbReference type="SUPFAM" id="SSF51366">
    <property type="entry name" value="Ribulose-phoshate binding barrel"/>
    <property type="match status" value="1"/>
</dbReference>
<comment type="caution">
    <text evidence="3">The sequence shown here is derived from an EMBL/GenBank/DDBJ whole genome shotgun (WGS) entry which is preliminary data.</text>
</comment>
<dbReference type="Proteomes" id="UP000306327">
    <property type="component" value="Unassembled WGS sequence"/>
</dbReference>
<organism evidence="3 4">
    <name type="scientific">Enterobacter cancerogenus</name>
    <dbReference type="NCBI Taxonomy" id="69218"/>
    <lineage>
        <taxon>Bacteria</taxon>
        <taxon>Pseudomonadati</taxon>
        <taxon>Pseudomonadota</taxon>
        <taxon>Gammaproteobacteria</taxon>
        <taxon>Enterobacterales</taxon>
        <taxon>Enterobacteriaceae</taxon>
        <taxon>Enterobacter</taxon>
        <taxon>Enterobacter cloacae complex</taxon>
    </lineage>
</organism>
<dbReference type="InterPro" id="IPR013785">
    <property type="entry name" value="Aldolase_TIM"/>
</dbReference>
<dbReference type="Gene3D" id="3.20.20.70">
    <property type="entry name" value="Aldolase class I"/>
    <property type="match status" value="1"/>
</dbReference>
<dbReference type="PANTHER" id="PTHR35039">
    <property type="entry name" value="3-KETO-L-GULONATE-6-PHOSPHATE DECARBOXYLASE SGBH-RELATED"/>
    <property type="match status" value="1"/>
</dbReference>
<gene>
    <name evidence="3" type="ORF">EcCFBP13530_23675</name>
</gene>
<dbReference type="GO" id="GO:0006207">
    <property type="term" value="P:'de novo' pyrimidine nucleobase biosynthetic process"/>
    <property type="evidence" value="ECO:0007669"/>
    <property type="project" value="InterPro"/>
</dbReference>
<dbReference type="GO" id="GO:0004590">
    <property type="term" value="F:orotidine-5'-phosphate decarboxylase activity"/>
    <property type="evidence" value="ECO:0007669"/>
    <property type="project" value="InterPro"/>
</dbReference>
<protein>
    <recommendedName>
        <fullName evidence="2">Orotidine 5'-phosphate decarboxylase domain-containing protein</fullName>
    </recommendedName>
</protein>
<keyword evidence="1" id="KW-0456">Lyase</keyword>
<dbReference type="GO" id="GO:0033982">
    <property type="term" value="F:3-dehydro-L-gulonate-6-phosphate decarboxylase activity"/>
    <property type="evidence" value="ECO:0007669"/>
    <property type="project" value="TreeGrafter"/>
</dbReference>
<name>A0AB38NXH0_9ENTR</name>
<evidence type="ECO:0000313" key="3">
    <source>
        <dbReference type="EMBL" id="TKK12441.1"/>
    </source>
</evidence>
<dbReference type="GO" id="GO:0019854">
    <property type="term" value="P:L-ascorbic acid catabolic process"/>
    <property type="evidence" value="ECO:0007669"/>
    <property type="project" value="TreeGrafter"/>
</dbReference>